<dbReference type="HOGENOM" id="CLU_111108_1_0_5"/>
<dbReference type="Pfam" id="PF13463">
    <property type="entry name" value="HTH_27"/>
    <property type="match status" value="1"/>
</dbReference>
<dbReference type="SUPFAM" id="SSF46785">
    <property type="entry name" value="Winged helix' DNA-binding domain"/>
    <property type="match status" value="1"/>
</dbReference>
<feature type="region of interest" description="Disordered" evidence="1">
    <location>
        <begin position="1"/>
        <end position="54"/>
    </location>
</feature>
<proteinExistence type="predicted"/>
<dbReference type="InterPro" id="IPR036390">
    <property type="entry name" value="WH_DNA-bd_sf"/>
</dbReference>
<keyword evidence="4" id="KW-1185">Reference proteome</keyword>
<feature type="compositionally biased region" description="Basic and acidic residues" evidence="1">
    <location>
        <begin position="30"/>
        <end position="41"/>
    </location>
</feature>
<evidence type="ECO:0000256" key="1">
    <source>
        <dbReference type="SAM" id="MobiDB-lite"/>
    </source>
</evidence>
<reference evidence="3 4" key="6">
    <citation type="journal article" date="2011" name="Appl. Environ. Microbiol.">
        <title>Involvement of the azorhizobial chromosome partition gene (parA) in the onset of bacteroid differentiation during Sesbania rostrata stem nodule development.</title>
        <authorList>
            <person name="Liu CT."/>
            <person name="Lee KB."/>
            <person name="Wang YS."/>
            <person name="Peng MH."/>
            <person name="Lee KT."/>
            <person name="Suzuki S."/>
            <person name="Suzuki T."/>
            <person name="Oyaizu H."/>
        </authorList>
    </citation>
    <scope>NUCLEOTIDE SEQUENCE [LARGE SCALE GENOMIC DNA]</scope>
    <source>
        <strain evidence="4">ATCC 43989 / DSM 5975 / JCM 20966 / LMG 6465 / NBRC 14845 / NCIMB 13405 / ORS 571</strain>
    </source>
</reference>
<dbReference type="EMBL" id="AP009384">
    <property type="protein sequence ID" value="BAF86170.1"/>
    <property type="molecule type" value="Genomic_DNA"/>
</dbReference>
<reference evidence="3 4" key="4">
    <citation type="journal article" date="2009" name="Appl. Environ. Microbiol.">
        <title>Comparative genome-wide transcriptional profiling of Azorhizobium caulinodans ORS571 grown under free-living and symbiotic conditions.</title>
        <authorList>
            <person name="Tsukada S."/>
            <person name="Aono T."/>
            <person name="Akiba N."/>
            <person name="Lee KB."/>
            <person name="Liu CT."/>
            <person name="Toyazaki H."/>
            <person name="Oyaizu H."/>
        </authorList>
    </citation>
    <scope>NUCLEOTIDE SEQUENCE [LARGE SCALE GENOMIC DNA]</scope>
    <source>
        <strain evidence="4">ATCC 43989 / DSM 5975 / JCM 20966 / LMG 6465 / NBRC 14845 / NCIMB 13405 / ORS 571</strain>
    </source>
</reference>
<evidence type="ECO:0000259" key="2">
    <source>
        <dbReference type="Pfam" id="PF13463"/>
    </source>
</evidence>
<organism evidence="3 4">
    <name type="scientific">Azorhizobium caulinodans (strain ATCC 43989 / DSM 5975 / JCM 20966 / LMG 6465 / NBRC 14845 / NCIMB 13405 / ORS 571)</name>
    <dbReference type="NCBI Taxonomy" id="438753"/>
    <lineage>
        <taxon>Bacteria</taxon>
        <taxon>Pseudomonadati</taxon>
        <taxon>Pseudomonadota</taxon>
        <taxon>Alphaproteobacteria</taxon>
        <taxon>Hyphomicrobiales</taxon>
        <taxon>Xanthobacteraceae</taxon>
        <taxon>Azorhizobium</taxon>
    </lineage>
</organism>
<feature type="domain" description="HTH marR-type" evidence="2">
    <location>
        <begin position="105"/>
        <end position="170"/>
    </location>
</feature>
<dbReference type="InterPro" id="IPR036388">
    <property type="entry name" value="WH-like_DNA-bd_sf"/>
</dbReference>
<dbReference type="Gene3D" id="1.10.10.10">
    <property type="entry name" value="Winged helix-like DNA-binding domain superfamily/Winged helix DNA-binding domain"/>
    <property type="match status" value="1"/>
</dbReference>
<reference evidence="3 4" key="3">
    <citation type="journal article" date="2008" name="BMC Genomics">
        <title>The genome of the versatile nitrogen fixer Azorhizobium caulinodans ORS571.</title>
        <authorList>
            <person name="Lee KB."/>
            <person name="Backer P.D."/>
            <person name="Aono T."/>
            <person name="Liu CT."/>
            <person name="Suzuki S."/>
            <person name="Suzuki T."/>
            <person name="Kaneko T."/>
            <person name="Yamada M."/>
            <person name="Tabata S."/>
            <person name="Kupfer D.M."/>
            <person name="Najar F.Z."/>
            <person name="Wiley G.B."/>
            <person name="Roe B."/>
            <person name="Binnewies T.T."/>
            <person name="Ussery D.W."/>
            <person name="D'Haeze W."/>
            <person name="Herder J.D."/>
            <person name="Gevers D."/>
            <person name="Vereecke D."/>
            <person name="Holsters M."/>
            <person name="Oyaizu H."/>
        </authorList>
    </citation>
    <scope>NUCLEOTIDE SEQUENCE [LARGE SCALE GENOMIC DNA]</scope>
    <source>
        <strain evidence="4">ATCC 43989 / DSM 5975 / JCM 20966 / LMG 6465 / NBRC 14845 / NCIMB 13405 / ORS 571</strain>
    </source>
</reference>
<sequence>MARGGGHGFRPLPPCAMKRVAPASAGAPGRRGEIMTRRPADDSPSAPSGGPLATPAVGSIVSSAHLAEGGALPALSEVEFGLNMISHAYSRWMVRCMSAAGVPDLSALDVQVLHHVVHRDRPKTIADLCLVLDVEDTHLVTYAAKKLQALGLVSGGRRGKEKTLTATPAGKRACARYREVREALLSSAVAATGIAPEKLSEIAAVLRALSGHYDQAARSAASL</sequence>
<dbReference type="eggNOG" id="COG5631">
    <property type="taxonomic scope" value="Bacteria"/>
</dbReference>
<protein>
    <recommendedName>
        <fullName evidence="2">HTH marR-type domain-containing protein</fullName>
    </recommendedName>
</protein>
<dbReference type="Proteomes" id="UP000000270">
    <property type="component" value="Chromosome"/>
</dbReference>
<dbReference type="GO" id="GO:0003700">
    <property type="term" value="F:DNA-binding transcription factor activity"/>
    <property type="evidence" value="ECO:0007669"/>
    <property type="project" value="InterPro"/>
</dbReference>
<dbReference type="AlphaFoldDB" id="A8IH46"/>
<dbReference type="InterPro" id="IPR000835">
    <property type="entry name" value="HTH_MarR-typ"/>
</dbReference>
<dbReference type="STRING" id="438753.AZC_0172"/>
<reference evidence="3 4" key="1">
    <citation type="journal article" date="2007" name="Appl. Environ. Microbiol.">
        <title>Rhizobial factors required for stem nodule maturation and maintenance in Sesbania rostrata-Azorhizobium caulinodans ORS571 symbiosis.</title>
        <authorList>
            <person name="Suzuki S."/>
            <person name="Aono T."/>
            <person name="Lee KB."/>
            <person name="Suzuki T."/>
            <person name="Liu CT."/>
            <person name="Miwa H."/>
            <person name="Wakao S."/>
            <person name="Iki T."/>
            <person name="Oyaizu H."/>
        </authorList>
    </citation>
    <scope>NUCLEOTIDE SEQUENCE [LARGE SCALE GENOMIC DNA]</scope>
    <source>
        <strain evidence="4">ATCC 43989 / DSM 5975 / JCM 20966 / LMG 6465 / NBRC 14845 / NCIMB 13405 / ORS 571</strain>
    </source>
</reference>
<accession>A8IH46</accession>
<evidence type="ECO:0000313" key="4">
    <source>
        <dbReference type="Proteomes" id="UP000000270"/>
    </source>
</evidence>
<name>A8IH46_AZOC5</name>
<reference evidence="4" key="2">
    <citation type="submission" date="2007-04" db="EMBL/GenBank/DDBJ databases">
        <title>Complete genome sequence of the nitrogen-fixing bacterium Azorhizobium caulinodans ORS571.</title>
        <authorList>
            <person name="Lee K.B."/>
            <person name="Backer P.D."/>
            <person name="Aono T."/>
            <person name="Liu C.T."/>
            <person name="Suzuki S."/>
            <person name="Suzuki T."/>
            <person name="Kaneko T."/>
            <person name="Yamada M."/>
            <person name="Tabata S."/>
            <person name="Kupfer D.M."/>
            <person name="Najar F.Z."/>
            <person name="Wiley G.B."/>
            <person name="Roe B."/>
            <person name="Binnewies T."/>
            <person name="Ussery D."/>
            <person name="Vereecke D."/>
            <person name="Gevers D."/>
            <person name="Holsters M."/>
            <person name="Oyaizu H."/>
        </authorList>
    </citation>
    <scope>NUCLEOTIDE SEQUENCE [LARGE SCALE GENOMIC DNA]</scope>
    <source>
        <strain evidence="4">ATCC 43989 / DSM 5975 / JCM 20966 / LMG 6465 / NBRC 14845 / NCIMB 13405 / ORS 571</strain>
    </source>
</reference>
<dbReference type="KEGG" id="azc:AZC_0172"/>
<gene>
    <name evidence="3" type="ordered locus">AZC_0172</name>
</gene>
<reference evidence="3 4" key="5">
    <citation type="journal article" date="2010" name="Appl. Environ. Microbiol.">
        <title>phrR-like gene praR of Azorhizobium caulinodans ORS571 is essential for symbiosis with Sesbania rostrata and is involved in expression of reb genes.</title>
        <authorList>
            <person name="Akiba N."/>
            <person name="Aono T."/>
            <person name="Toyazaki H."/>
            <person name="Sato S."/>
            <person name="Oyaizu H."/>
        </authorList>
    </citation>
    <scope>NUCLEOTIDE SEQUENCE [LARGE SCALE GENOMIC DNA]</scope>
    <source>
        <strain evidence="4">ATCC 43989 / DSM 5975 / JCM 20966 / LMG 6465 / NBRC 14845 / NCIMB 13405 / ORS 571</strain>
    </source>
</reference>
<evidence type="ECO:0000313" key="3">
    <source>
        <dbReference type="EMBL" id="BAF86170.1"/>
    </source>
</evidence>